<feature type="signal peptide" evidence="2">
    <location>
        <begin position="1"/>
        <end position="22"/>
    </location>
</feature>
<dbReference type="Pfam" id="PF13884">
    <property type="entry name" value="Peptidase_S74"/>
    <property type="match status" value="1"/>
</dbReference>
<dbReference type="Proteomes" id="UP001152321">
    <property type="component" value="Unassembled WGS sequence"/>
</dbReference>
<feature type="chain" id="PRO_5046941431" evidence="2">
    <location>
        <begin position="23"/>
        <end position="1458"/>
    </location>
</feature>
<protein>
    <submittedName>
        <fullName evidence="4">Tail fiber domain-containing protein</fullName>
    </submittedName>
</protein>
<dbReference type="InterPro" id="IPR030392">
    <property type="entry name" value="S74_ICA"/>
</dbReference>
<organism evidence="4 5">
    <name type="scientific">Bdellovibrio svalbardensis</name>
    <dbReference type="NCBI Taxonomy" id="2972972"/>
    <lineage>
        <taxon>Bacteria</taxon>
        <taxon>Pseudomonadati</taxon>
        <taxon>Bdellovibrionota</taxon>
        <taxon>Bdellovibrionia</taxon>
        <taxon>Bdellovibrionales</taxon>
        <taxon>Pseudobdellovibrionaceae</taxon>
        <taxon>Bdellovibrio</taxon>
    </lineage>
</organism>
<keyword evidence="1" id="KW-0175">Coiled coil</keyword>
<sequence>MTYRHVLALFVLILLQTSMVLASPALLTYQGRIVKDDGTALEYSAVSFIFQITDPSGACVIYQEQINGYNMVNSKGVFDVPIGQGTVTYPTSGSFTVLDAFKNGQAFVCQGGAPYNSGASDSRKLRVQFYDGVGWKTISPDSVIRSVPFSGYAVSAQKLGDHVAADFLIKAGLPTCSAGTFLAWSGSNLTCESVAGASGGTVTNVTSTSAYLTVTSGTTTPALTVNVGTAANTVAAGNDSRIVNALQTGATAGGDLSGSYPNPTVAKINGTALSMSALTSGQALKYDGTNWINATLAISDIANLTTQLSNKLDQAKMPANCAANQTLTFSSPTGFWNCSDIAITGTAFGSQAANTVLAAPNGAAGNPTFRALTTADLPANAYDSTYFKNNGNSFGATATLGTNDNNSLEIKTNNTTRLTVNASGNVGVGTSGPSAKFEISKSPTATIDLLSVVDVDSTRKIRITKDAQIVAESTASSNNAIRSRMSGDTNDRLAISGGGRISFGDGTNPPDTYMERLASSAGLSMMGGNVGIGTTSPYALLSLSSNNNDTTIVSPDYSKDLILRNNNTTNGVYNSIGFFNSSGQVDSGIIAVHNNATGTYNSGSPATNKDSELQFQTSDPNNNGAVLTRLTIKGNGSVGIGTNAPSVSLDLGSKTDAILLPNGTTAQQPGSPSNGMLRYNTTTNLAEVYQSGAWVSLTTSAGGSNVTTNGSGAVTISAGGTNQNVTLQASGTGVVTSPSIVTITNSTASTAPNNGALVVSGGVGVSGNINAGGNIYSTGSISSDTSLYSPIVYGSTAASGTLTLDSTSHATKGNILLAPNGGQIGIGTTTPANRIDVVTNSAINEAIRITNSDSTNPNAQASFQAYNDKNGIIMGVLGSANTLTGYGAPGDSYIYNAGGTSDGTKNLNIINNQPSGKIRFYNGSTANGTIRMMIDSNGKVGIGNSAPQASLHLSPTNTAGTQEALRISDQGSGANEGGWIQFDSSGKPDQVRIGQLSATNGSNFVISTNSANAGTPTERLRVDPNGFVGLGNSSPTYKIDILGSGYVASSIKMKRTDVTGIGPGTDFYTAADATESATSQTVANKGLGQLNFYGTNETGASAPNPSARISAYTSENTTTTTTGGSLRFQTTTTGANGLTEVMRLIDGKVGIGTSAPTTSLDMGNTFYSGTPTTLAQLINKVSLWNNGATPNYGLGVSTAALNITAGEAAARIAFHTGGANERMRIDSSGNVGINITNPTNKLDVGGLSQSGSYSTSDGARFHEGNLGINFGGNDAGTFGWIQGTNAGTGAANIVMQRFGGSVGIGTTTPGYKLDVQGGGVNASGGYTQTSDIRLKTNVEYLQSKDSLEKISSLRGIHYDWKDQTKLGTDRQIGLIAQDVEKVFPEAVKKNSEGFLSVSYSNLVAPVIEAIKELFKNSEHQARAIASVQAENEKLKQENAEIKARLEKIEKVLNSKDLK</sequence>
<feature type="coiled-coil region" evidence="1">
    <location>
        <begin position="1417"/>
        <end position="1451"/>
    </location>
</feature>
<dbReference type="PROSITE" id="PS51688">
    <property type="entry name" value="ICA"/>
    <property type="match status" value="1"/>
</dbReference>
<proteinExistence type="predicted"/>
<dbReference type="EMBL" id="JANRMI010000001">
    <property type="protein sequence ID" value="MDG0815777.1"/>
    <property type="molecule type" value="Genomic_DNA"/>
</dbReference>
<evidence type="ECO:0000256" key="1">
    <source>
        <dbReference type="SAM" id="Coils"/>
    </source>
</evidence>
<accession>A0ABT6DH25</accession>
<gene>
    <name evidence="4" type="ORF">NWE73_05355</name>
</gene>
<feature type="domain" description="Peptidase S74" evidence="3">
    <location>
        <begin position="1330"/>
        <end position="1431"/>
    </location>
</feature>
<dbReference type="Gene3D" id="1.10.10.10">
    <property type="entry name" value="Winged helix-like DNA-binding domain superfamily/Winged helix DNA-binding domain"/>
    <property type="match status" value="1"/>
</dbReference>
<evidence type="ECO:0000256" key="2">
    <source>
        <dbReference type="SAM" id="SignalP"/>
    </source>
</evidence>
<evidence type="ECO:0000313" key="5">
    <source>
        <dbReference type="Proteomes" id="UP001152321"/>
    </source>
</evidence>
<comment type="caution">
    <text evidence="4">The sequence shown here is derived from an EMBL/GenBank/DDBJ whole genome shotgun (WGS) entry which is preliminary data.</text>
</comment>
<keyword evidence="2" id="KW-0732">Signal</keyword>
<evidence type="ECO:0000313" key="4">
    <source>
        <dbReference type="EMBL" id="MDG0815777.1"/>
    </source>
</evidence>
<reference evidence="4" key="1">
    <citation type="submission" date="2022-08" db="EMBL/GenBank/DDBJ databases">
        <title>Novel Bdellovibrio Species Isolated from Svalbard: Designation Bdellovibrio svalbardensis.</title>
        <authorList>
            <person name="Mitchell R.J."/>
            <person name="Choi S.Y."/>
        </authorList>
    </citation>
    <scope>NUCLEOTIDE SEQUENCE</scope>
    <source>
        <strain evidence="4">PAP01</strain>
    </source>
</reference>
<evidence type="ECO:0000259" key="3">
    <source>
        <dbReference type="PROSITE" id="PS51688"/>
    </source>
</evidence>
<dbReference type="InterPro" id="IPR036388">
    <property type="entry name" value="WH-like_DNA-bd_sf"/>
</dbReference>
<name>A0ABT6DH25_9BACT</name>
<keyword evidence="5" id="KW-1185">Reference proteome</keyword>
<dbReference type="RefSeq" id="WP_277577247.1">
    <property type="nucleotide sequence ID" value="NZ_JANRMI010000001.1"/>
</dbReference>